<gene>
    <name evidence="1" type="ORF">MF5295_00509</name>
</gene>
<accession>A0A654IKF4</accession>
<sequence length="87" mass="9741">MFFLPDEAKVKLNLVVNLAFLNQVLFNLLINLELDQFCFTANISDNCCLVIIIAVNSETIIPNTPNINKLISNENGSIVNEYKGILK</sequence>
<proteinExistence type="predicted"/>
<dbReference type="EMBL" id="LR739235">
    <property type="protein sequence ID" value="VZR97857.1"/>
    <property type="molecule type" value="Genomic_DNA"/>
</dbReference>
<dbReference type="AlphaFoldDB" id="A0A654IKF4"/>
<organism evidence="1">
    <name type="scientific">Mycoplasma feriruminatoris</name>
    <dbReference type="NCBI Taxonomy" id="1179777"/>
    <lineage>
        <taxon>Bacteria</taxon>
        <taxon>Bacillati</taxon>
        <taxon>Mycoplasmatota</taxon>
        <taxon>Mollicutes</taxon>
        <taxon>Mycoplasmataceae</taxon>
        <taxon>Mycoplasma</taxon>
    </lineage>
</organism>
<protein>
    <submittedName>
        <fullName evidence="1">Uncharacterized protein</fullName>
    </submittedName>
</protein>
<evidence type="ECO:0000313" key="1">
    <source>
        <dbReference type="EMBL" id="VZR97857.1"/>
    </source>
</evidence>
<reference evidence="1" key="1">
    <citation type="submission" date="2019-11" db="EMBL/GenBank/DDBJ databases">
        <authorList>
            <person name="Falquet L."/>
            <person name="Falquet L."/>
        </authorList>
    </citation>
    <scope>NUCLEOTIDE SEQUENCE</scope>
    <source>
        <strain evidence="1">8756-13</strain>
    </source>
</reference>
<name>A0A654IKF4_9MOLU</name>